<dbReference type="CDD" id="cd03747">
    <property type="entry name" value="Ntn_PGA_like"/>
    <property type="match status" value="1"/>
</dbReference>
<gene>
    <name evidence="6" type="ORF">GRI58_10560</name>
</gene>
<accession>A0A845AK37</accession>
<dbReference type="AlphaFoldDB" id="A0A845AK37"/>
<evidence type="ECO:0000313" key="7">
    <source>
        <dbReference type="Proteomes" id="UP000439780"/>
    </source>
</evidence>
<evidence type="ECO:0000256" key="5">
    <source>
        <dbReference type="PIRSR" id="PIRSR001227-2"/>
    </source>
</evidence>
<comment type="caution">
    <text evidence="6">The sequence shown here is derived from an EMBL/GenBank/DDBJ whole genome shotgun (WGS) entry which is preliminary data.</text>
</comment>
<protein>
    <submittedName>
        <fullName evidence="6">Penicillin acylase family protein</fullName>
    </submittedName>
</protein>
<dbReference type="InterPro" id="IPR043146">
    <property type="entry name" value="Penicillin_amidase_N_B-knob"/>
</dbReference>
<comment type="similarity">
    <text evidence="1">Belongs to the peptidase S45 family.</text>
</comment>
<dbReference type="InterPro" id="IPR043147">
    <property type="entry name" value="Penicillin_amidase_A-knob"/>
</dbReference>
<dbReference type="EMBL" id="WTYA01000007">
    <property type="protein sequence ID" value="MXP29261.1"/>
    <property type="molecule type" value="Genomic_DNA"/>
</dbReference>
<feature type="active site" description="Nucleophile" evidence="4">
    <location>
        <position position="237"/>
    </location>
</feature>
<dbReference type="Gene3D" id="1.10.439.10">
    <property type="entry name" value="Penicillin Amidohydrolase, domain 1"/>
    <property type="match status" value="1"/>
</dbReference>
<dbReference type="GO" id="GO:0016811">
    <property type="term" value="F:hydrolase activity, acting on carbon-nitrogen (but not peptide) bonds, in linear amides"/>
    <property type="evidence" value="ECO:0007669"/>
    <property type="project" value="InterPro"/>
</dbReference>
<keyword evidence="3" id="KW-0865">Zymogen</keyword>
<evidence type="ECO:0000256" key="1">
    <source>
        <dbReference type="ARBA" id="ARBA00006586"/>
    </source>
</evidence>
<evidence type="ECO:0000313" key="6">
    <source>
        <dbReference type="EMBL" id="MXP29261.1"/>
    </source>
</evidence>
<keyword evidence="5" id="KW-0106">Calcium</keyword>
<reference evidence="6 7" key="1">
    <citation type="submission" date="2019-12" db="EMBL/GenBank/DDBJ databases">
        <title>Genomic-based taxomic classification of the family Erythrobacteraceae.</title>
        <authorList>
            <person name="Xu L."/>
        </authorList>
    </citation>
    <scope>NUCLEOTIDE SEQUENCE [LARGE SCALE GENOMIC DNA]</scope>
    <source>
        <strain evidence="6 7">KEMB 9005-328</strain>
    </source>
</reference>
<dbReference type="OrthoDB" id="9760084at2"/>
<dbReference type="Proteomes" id="UP000439780">
    <property type="component" value="Unassembled WGS sequence"/>
</dbReference>
<dbReference type="PANTHER" id="PTHR34218">
    <property type="entry name" value="PEPTIDASE S45 PENICILLIN AMIDASE"/>
    <property type="match status" value="1"/>
</dbReference>
<evidence type="ECO:0000256" key="4">
    <source>
        <dbReference type="PIRSR" id="PIRSR001227-1"/>
    </source>
</evidence>
<dbReference type="Gene3D" id="1.10.1400.10">
    <property type="match status" value="1"/>
</dbReference>
<organism evidence="6 7">
    <name type="scientific">Qipengyuania algicida</name>
    <dbReference type="NCBI Taxonomy" id="1836209"/>
    <lineage>
        <taxon>Bacteria</taxon>
        <taxon>Pseudomonadati</taxon>
        <taxon>Pseudomonadota</taxon>
        <taxon>Alphaproteobacteria</taxon>
        <taxon>Sphingomonadales</taxon>
        <taxon>Erythrobacteraceae</taxon>
        <taxon>Qipengyuania</taxon>
    </lineage>
</organism>
<dbReference type="PIRSF" id="PIRSF001227">
    <property type="entry name" value="Pen_acylase"/>
    <property type="match status" value="1"/>
</dbReference>
<sequence length="771" mass="84471">MAGTTGHAEGGHLLAGLHGKIHIIEDERGIPHVRAESKRDAFFAQGYLVARDRLFQIDLDHRQQLGRMAEVFGPAFLAGDRAARLFHYRGDVNAELAGIPDEVRECVGGYVDGINARIAETRADPSLLTPEYAILGITPLIWDLRELVTIRGLATSNVDDEIRRAMLAARDLLEYDNYLEPLRPAHTLTVPEGLDVHAVSKDDLGVLGDLQAPSFEQPQLASLDRAAMLSDLANQGSNAWTVAGSHTATGRPILANDPHLSIGGFSPRHVVHLTAPGLDVMGAGYPGLPGIMQGHTDRFAFGRTNFHIDQTDLYILDTKPDDPGRYYRNGEWEAFDTFEELISVKGATAETVTMHYADGRPVIADEPDKNRAVAAATVSMLPGANMRFAIVAIDLAHGWDDLLEAFKLHVSPTNLHYADVDGNIAWHAIGFTPRRKGHDGLFPVPGDGRYDWDGLVQLDEMPSIVNPEQGWIASANAYNVPASYPIKEKPLSFTWNDPYRHDRIAEVLSKQDKHSIADSIALMHDVQSLPARAFKALLPAQPTPDAQAAADMLRAWDCEIGTDSAAALLYEMFLPEIRRALHQAIIPQAAQELVPTINLSVMLDVLTNLDPRLGDQPAAKRDELMNRALAAAWAKAFELAGDDPKKWRWGDLHRVEITHPLAPVSGIAETFPAIDGGRSGGDATTVMARGLRAQHGWDVRHGASFLFAADVGDWDRSRFLLLPGQSIDPASPHYRDFYRPWLDGDMQPMDFSPAAVAASRNSELQLIPTSS</sequence>
<keyword evidence="2" id="KW-0378">Hydrolase</keyword>
<dbReference type="PANTHER" id="PTHR34218:SF4">
    <property type="entry name" value="ACYL-HOMOSERINE LACTONE ACYLASE QUIP"/>
    <property type="match status" value="1"/>
</dbReference>
<dbReference type="Pfam" id="PF01804">
    <property type="entry name" value="Penicil_amidase"/>
    <property type="match status" value="1"/>
</dbReference>
<dbReference type="InterPro" id="IPR023343">
    <property type="entry name" value="Penicillin_amidase_dom1"/>
</dbReference>
<dbReference type="InterPro" id="IPR014395">
    <property type="entry name" value="Pen/GL7ACA/AHL_acylase"/>
</dbReference>
<dbReference type="GO" id="GO:0017000">
    <property type="term" value="P:antibiotic biosynthetic process"/>
    <property type="evidence" value="ECO:0007669"/>
    <property type="project" value="InterPro"/>
</dbReference>
<name>A0A845AK37_9SPHN</name>
<feature type="binding site" evidence="5">
    <location>
        <position position="312"/>
    </location>
    <ligand>
        <name>Ca(2+)</name>
        <dbReference type="ChEBI" id="CHEBI:29108"/>
    </ligand>
</feature>
<dbReference type="Gene3D" id="3.60.20.10">
    <property type="entry name" value="Glutamine Phosphoribosylpyrophosphate, subunit 1, domain 1"/>
    <property type="match status" value="1"/>
</dbReference>
<proteinExistence type="inferred from homology"/>
<feature type="binding site" evidence="5">
    <location>
        <position position="309"/>
    </location>
    <ligand>
        <name>Ca(2+)</name>
        <dbReference type="ChEBI" id="CHEBI:29108"/>
    </ligand>
</feature>
<feature type="binding site" evidence="5">
    <location>
        <position position="161"/>
    </location>
    <ligand>
        <name>Ca(2+)</name>
        <dbReference type="ChEBI" id="CHEBI:29108"/>
    </ligand>
</feature>
<dbReference type="SUPFAM" id="SSF56235">
    <property type="entry name" value="N-terminal nucleophile aminohydrolases (Ntn hydrolases)"/>
    <property type="match status" value="1"/>
</dbReference>
<keyword evidence="7" id="KW-1185">Reference proteome</keyword>
<evidence type="ECO:0000256" key="2">
    <source>
        <dbReference type="ARBA" id="ARBA00022801"/>
    </source>
</evidence>
<dbReference type="InterPro" id="IPR029055">
    <property type="entry name" value="Ntn_hydrolases_N"/>
</dbReference>
<dbReference type="InterPro" id="IPR002692">
    <property type="entry name" value="S45"/>
</dbReference>
<comment type="cofactor">
    <cofactor evidence="5">
        <name>Ca(2+)</name>
        <dbReference type="ChEBI" id="CHEBI:29108"/>
    </cofactor>
    <text evidence="5">Binds 1 Ca(2+) ion per dimer.</text>
</comment>
<dbReference type="GO" id="GO:0046872">
    <property type="term" value="F:metal ion binding"/>
    <property type="evidence" value="ECO:0007669"/>
    <property type="project" value="UniProtKB-KW"/>
</dbReference>
<dbReference type="Gene3D" id="2.30.120.10">
    <property type="match status" value="1"/>
</dbReference>
<evidence type="ECO:0000256" key="3">
    <source>
        <dbReference type="ARBA" id="ARBA00023145"/>
    </source>
</evidence>
<keyword evidence="5" id="KW-0479">Metal-binding</keyword>